<proteinExistence type="predicted"/>
<evidence type="ECO:0000313" key="1">
    <source>
        <dbReference type="EMBL" id="WHX47916.1"/>
    </source>
</evidence>
<dbReference type="InterPro" id="IPR029058">
    <property type="entry name" value="AB_hydrolase_fold"/>
</dbReference>
<protein>
    <submittedName>
        <fullName evidence="1">Uncharacterized protein</fullName>
    </submittedName>
</protein>
<accession>A0AA95I1L3</accession>
<dbReference type="RefSeq" id="WP_283925402.1">
    <property type="nucleotide sequence ID" value="NZ_CP126084.1"/>
</dbReference>
<dbReference type="Gene3D" id="3.40.50.1820">
    <property type="entry name" value="alpha/beta hydrolase"/>
    <property type="match status" value="1"/>
</dbReference>
<dbReference type="EMBL" id="CP126084">
    <property type="protein sequence ID" value="WHX47916.1"/>
    <property type="molecule type" value="Genomic_DNA"/>
</dbReference>
<evidence type="ECO:0000313" key="2">
    <source>
        <dbReference type="Proteomes" id="UP001177943"/>
    </source>
</evidence>
<name>A0AA95I1L3_9BACL</name>
<dbReference type="Proteomes" id="UP001177943">
    <property type="component" value="Chromosome"/>
</dbReference>
<reference evidence="1" key="1">
    <citation type="submission" date="2023-05" db="EMBL/GenBank/DDBJ databases">
        <title>Comparative genomics of Bacillaceae isolates and their secondary metabolite potential.</title>
        <authorList>
            <person name="Song L."/>
            <person name="Nielsen L.J."/>
            <person name="Mohite O."/>
            <person name="Xu X."/>
            <person name="Weber T."/>
            <person name="Kovacs A.T."/>
        </authorList>
    </citation>
    <scope>NUCLEOTIDE SEQUENCE</scope>
    <source>
        <strain evidence="1">B2_4</strain>
    </source>
</reference>
<gene>
    <name evidence="1" type="ORF">QNH46_17490</name>
</gene>
<dbReference type="AlphaFoldDB" id="A0AA95I1L3"/>
<dbReference type="KEGG" id="pwn:QNH46_17490"/>
<sequence length="55" mass="6448">MKPQIDAMKQFTDVFVYSSDTKKGNLYFIAADGGTHAWNWVNQYIYDILPDLFRN</sequence>
<organism evidence="1 2">
    <name type="scientific">Paenibacillus woosongensis</name>
    <dbReference type="NCBI Taxonomy" id="307580"/>
    <lineage>
        <taxon>Bacteria</taxon>
        <taxon>Bacillati</taxon>
        <taxon>Bacillota</taxon>
        <taxon>Bacilli</taxon>
        <taxon>Bacillales</taxon>
        <taxon>Paenibacillaceae</taxon>
        <taxon>Paenibacillus</taxon>
    </lineage>
</organism>